<organism evidence="1 2">
    <name type="scientific">Araneus ventricosus</name>
    <name type="common">Orbweaver spider</name>
    <name type="synonym">Epeira ventricosa</name>
    <dbReference type="NCBI Taxonomy" id="182803"/>
    <lineage>
        <taxon>Eukaryota</taxon>
        <taxon>Metazoa</taxon>
        <taxon>Ecdysozoa</taxon>
        <taxon>Arthropoda</taxon>
        <taxon>Chelicerata</taxon>
        <taxon>Arachnida</taxon>
        <taxon>Araneae</taxon>
        <taxon>Araneomorphae</taxon>
        <taxon>Entelegynae</taxon>
        <taxon>Araneoidea</taxon>
        <taxon>Araneidae</taxon>
        <taxon>Araneus</taxon>
    </lineage>
</organism>
<dbReference type="AlphaFoldDB" id="A0A4Y2RRM3"/>
<keyword evidence="2" id="KW-1185">Reference proteome</keyword>
<comment type="caution">
    <text evidence="1">The sequence shown here is derived from an EMBL/GenBank/DDBJ whole genome shotgun (WGS) entry which is preliminary data.</text>
</comment>
<dbReference type="InterPro" id="IPR036397">
    <property type="entry name" value="RNaseH_sf"/>
</dbReference>
<proteinExistence type="predicted"/>
<dbReference type="Gene3D" id="3.30.420.10">
    <property type="entry name" value="Ribonuclease H-like superfamily/Ribonuclease H"/>
    <property type="match status" value="1"/>
</dbReference>
<gene>
    <name evidence="1" type="ORF">AVEN_136432_1</name>
</gene>
<reference evidence="1 2" key="1">
    <citation type="journal article" date="2019" name="Sci. Rep.">
        <title>Orb-weaving spider Araneus ventricosus genome elucidates the spidroin gene catalogue.</title>
        <authorList>
            <person name="Kono N."/>
            <person name="Nakamura H."/>
            <person name="Ohtoshi R."/>
            <person name="Moran D.A.P."/>
            <person name="Shinohara A."/>
            <person name="Yoshida Y."/>
            <person name="Fujiwara M."/>
            <person name="Mori M."/>
            <person name="Tomita M."/>
            <person name="Arakawa K."/>
        </authorList>
    </citation>
    <scope>NUCLEOTIDE SEQUENCE [LARGE SCALE GENOMIC DNA]</scope>
</reference>
<name>A0A4Y2RRM3_ARAVE</name>
<sequence length="109" mass="12614">MGITMQEDDTITQHAKSLRRMASRLTSDYFLFSKLKEHLSVTRFSSDTEVKTTSEIWLNGKGRDFYHAGLKKLVLRSDICLNRFDDCVEKRSACMPLISLLYFLSNVNK</sequence>
<accession>A0A4Y2RRM3</accession>
<protein>
    <submittedName>
        <fullName evidence="1">Uncharacterized protein</fullName>
    </submittedName>
</protein>
<dbReference type="EMBL" id="BGPR01018187">
    <property type="protein sequence ID" value="GBN78472.1"/>
    <property type="molecule type" value="Genomic_DNA"/>
</dbReference>
<evidence type="ECO:0000313" key="1">
    <source>
        <dbReference type="EMBL" id="GBN78472.1"/>
    </source>
</evidence>
<dbReference type="Proteomes" id="UP000499080">
    <property type="component" value="Unassembled WGS sequence"/>
</dbReference>
<dbReference type="GO" id="GO:0003676">
    <property type="term" value="F:nucleic acid binding"/>
    <property type="evidence" value="ECO:0007669"/>
    <property type="project" value="InterPro"/>
</dbReference>
<evidence type="ECO:0000313" key="2">
    <source>
        <dbReference type="Proteomes" id="UP000499080"/>
    </source>
</evidence>
<dbReference type="OrthoDB" id="616263at2759"/>